<comment type="caution">
    <text evidence="1">The sequence shown here is derived from an EMBL/GenBank/DDBJ whole genome shotgun (WGS) entry which is preliminary data.</text>
</comment>
<protein>
    <submittedName>
        <fullName evidence="1">Uncharacterized protein</fullName>
    </submittedName>
</protein>
<dbReference type="Proteomes" id="UP001172386">
    <property type="component" value="Unassembled WGS sequence"/>
</dbReference>
<keyword evidence="2" id="KW-1185">Reference proteome</keyword>
<proteinExistence type="predicted"/>
<evidence type="ECO:0000313" key="2">
    <source>
        <dbReference type="Proteomes" id="UP001172386"/>
    </source>
</evidence>
<organism evidence="1 2">
    <name type="scientific">Neophaeococcomyces mojaviensis</name>
    <dbReference type="NCBI Taxonomy" id="3383035"/>
    <lineage>
        <taxon>Eukaryota</taxon>
        <taxon>Fungi</taxon>
        <taxon>Dikarya</taxon>
        <taxon>Ascomycota</taxon>
        <taxon>Pezizomycotina</taxon>
        <taxon>Eurotiomycetes</taxon>
        <taxon>Chaetothyriomycetidae</taxon>
        <taxon>Chaetothyriales</taxon>
        <taxon>Chaetothyriales incertae sedis</taxon>
        <taxon>Neophaeococcomyces</taxon>
    </lineage>
</organism>
<name>A0ACC3AFK1_9EURO</name>
<evidence type="ECO:0000313" key="1">
    <source>
        <dbReference type="EMBL" id="KAJ9661433.1"/>
    </source>
</evidence>
<dbReference type="EMBL" id="JAPDRQ010000023">
    <property type="protein sequence ID" value="KAJ9661433.1"/>
    <property type="molecule type" value="Genomic_DNA"/>
</dbReference>
<accession>A0ACC3AFK1</accession>
<sequence length="88" mass="10365">MLWAFNFEKKLDKDGSEITPNIDALTQGLFVLPEPFPAKITPRSERHARRIRQEWEDCQVLLDKEQQWKRVPEGMVFIAYTPQDGYEA</sequence>
<reference evidence="1" key="1">
    <citation type="submission" date="2022-10" db="EMBL/GenBank/DDBJ databases">
        <title>Culturing micro-colonial fungi from biological soil crusts in the Mojave desert and describing Neophaeococcomyces mojavensis, and introducing the new genera and species Taxawa tesnikishii.</title>
        <authorList>
            <person name="Kurbessoian T."/>
            <person name="Stajich J.E."/>
        </authorList>
    </citation>
    <scope>NUCLEOTIDE SEQUENCE</scope>
    <source>
        <strain evidence="1">JES_112</strain>
    </source>
</reference>
<gene>
    <name evidence="1" type="ORF">H2198_002001</name>
</gene>